<dbReference type="GO" id="GO:0005886">
    <property type="term" value="C:plasma membrane"/>
    <property type="evidence" value="ECO:0007669"/>
    <property type="project" value="TreeGrafter"/>
</dbReference>
<organism evidence="4 5">
    <name type="scientific">Brassica cretica</name>
    <name type="common">Mustard</name>
    <dbReference type="NCBI Taxonomy" id="69181"/>
    <lineage>
        <taxon>Eukaryota</taxon>
        <taxon>Viridiplantae</taxon>
        <taxon>Streptophyta</taxon>
        <taxon>Embryophyta</taxon>
        <taxon>Tracheophyta</taxon>
        <taxon>Spermatophyta</taxon>
        <taxon>Magnoliopsida</taxon>
        <taxon>eudicotyledons</taxon>
        <taxon>Gunneridae</taxon>
        <taxon>Pentapetalae</taxon>
        <taxon>rosids</taxon>
        <taxon>malvids</taxon>
        <taxon>Brassicales</taxon>
        <taxon>Brassicaceae</taxon>
        <taxon>Brassiceae</taxon>
        <taxon>Brassica</taxon>
    </lineage>
</organism>
<reference evidence="4" key="1">
    <citation type="submission" date="2019-12" db="EMBL/GenBank/DDBJ databases">
        <title>Genome sequencing and annotation of Brassica cretica.</title>
        <authorList>
            <person name="Studholme D.J."/>
            <person name="Sarris P."/>
        </authorList>
    </citation>
    <scope>NUCLEOTIDE SEQUENCE</scope>
    <source>
        <strain evidence="4">PFS-109/04</strain>
        <tissue evidence="4">Leaf</tissue>
    </source>
</reference>
<dbReference type="GO" id="GO:0061817">
    <property type="term" value="P:endoplasmic reticulum-plasma membrane tethering"/>
    <property type="evidence" value="ECO:0007669"/>
    <property type="project" value="TreeGrafter"/>
</dbReference>
<dbReference type="EMBL" id="QGKX02001290">
    <property type="protein sequence ID" value="KAF3537220.1"/>
    <property type="molecule type" value="Genomic_DNA"/>
</dbReference>
<gene>
    <name evidence="4" type="ORF">F2Q69_00019601</name>
</gene>
<dbReference type="InterPro" id="IPR000535">
    <property type="entry name" value="MSP_dom"/>
</dbReference>
<proteinExistence type="inferred from homology"/>
<feature type="domain" description="MSP" evidence="3">
    <location>
        <begin position="72"/>
        <end position="224"/>
    </location>
</feature>
<feature type="region of interest" description="Disordered" evidence="2">
    <location>
        <begin position="28"/>
        <end position="56"/>
    </location>
</feature>
<dbReference type="GO" id="GO:0090158">
    <property type="term" value="P:endoplasmic reticulum membrane organization"/>
    <property type="evidence" value="ECO:0007669"/>
    <property type="project" value="TreeGrafter"/>
</dbReference>
<dbReference type="Gene3D" id="2.60.40.10">
    <property type="entry name" value="Immunoglobulins"/>
    <property type="match status" value="1"/>
</dbReference>
<dbReference type="Pfam" id="PF00635">
    <property type="entry name" value="Motile_Sperm"/>
    <property type="match status" value="1"/>
</dbReference>
<comment type="similarity">
    <text evidence="1">Belongs to the VAMP-associated protein (VAP) (TC 9.B.17) family.</text>
</comment>
<evidence type="ECO:0000259" key="3">
    <source>
        <dbReference type="PROSITE" id="PS50202"/>
    </source>
</evidence>
<dbReference type="InterPro" id="IPR013783">
    <property type="entry name" value="Ig-like_fold"/>
</dbReference>
<dbReference type="Proteomes" id="UP000712600">
    <property type="component" value="Unassembled WGS sequence"/>
</dbReference>
<accession>A0A8S9Q7F8</accession>
<name>A0A8S9Q7F8_BRACR</name>
<dbReference type="GO" id="GO:0005789">
    <property type="term" value="C:endoplasmic reticulum membrane"/>
    <property type="evidence" value="ECO:0007669"/>
    <property type="project" value="InterPro"/>
</dbReference>
<comment type="caution">
    <text evidence="4">The sequence shown here is derived from an EMBL/GenBank/DDBJ whole genome shotgun (WGS) entry which is preliminary data.</text>
</comment>
<evidence type="ECO:0000313" key="4">
    <source>
        <dbReference type="EMBL" id="KAF3537220.1"/>
    </source>
</evidence>
<dbReference type="PROSITE" id="PS50202">
    <property type="entry name" value="MSP"/>
    <property type="match status" value="1"/>
</dbReference>
<protein>
    <recommendedName>
        <fullName evidence="3">MSP domain-containing protein</fullName>
    </recommendedName>
</protein>
<dbReference type="SUPFAM" id="SSF49354">
    <property type="entry name" value="PapD-like"/>
    <property type="match status" value="1"/>
</dbReference>
<dbReference type="InterPro" id="IPR016763">
    <property type="entry name" value="VAP"/>
</dbReference>
<evidence type="ECO:0000256" key="1">
    <source>
        <dbReference type="ARBA" id="ARBA00008932"/>
    </source>
</evidence>
<evidence type="ECO:0000313" key="5">
    <source>
        <dbReference type="Proteomes" id="UP000712600"/>
    </source>
</evidence>
<dbReference type="PANTHER" id="PTHR10809">
    <property type="entry name" value="VESICLE-ASSOCIATED MEMBRANE PROTEIN-ASSOCIATED PROTEIN"/>
    <property type="match status" value="1"/>
</dbReference>
<sequence length="224" mass="25020">MAITDRQNPRAETKSLFRLFPFWQRRTTISSSPSSTQNQPDRNRHRNTDVSKPSSALSISSVARSILPARRRLRLDPSSYLYFPYEPGKQVRSAIKLKNTSKSHTAFKFQTTAPKSCYMRPPGGVLAPGESAFATMQIKHSITYKQRLYINLITRVLKLQYTSKRQLLKAGFGFVPGLVSVNIGSPTRAFASPLKAPPYGQSALGERLRDHTLAWDVHGDGAIA</sequence>
<evidence type="ECO:0000256" key="2">
    <source>
        <dbReference type="SAM" id="MobiDB-lite"/>
    </source>
</evidence>
<dbReference type="PANTHER" id="PTHR10809:SF101">
    <property type="entry name" value="VESICLE-ASSOCIATED PROTEIN 4-1"/>
    <property type="match status" value="1"/>
</dbReference>
<dbReference type="InterPro" id="IPR008962">
    <property type="entry name" value="PapD-like_sf"/>
</dbReference>
<dbReference type="AlphaFoldDB" id="A0A8S9Q7F8"/>